<dbReference type="Proteomes" id="UP001160148">
    <property type="component" value="Unassembled WGS sequence"/>
</dbReference>
<protein>
    <submittedName>
        <fullName evidence="1">Uncharacterized protein</fullName>
    </submittedName>
</protein>
<dbReference type="EMBL" id="CARXXK010000002">
    <property type="protein sequence ID" value="CAI6354618.1"/>
    <property type="molecule type" value="Genomic_DNA"/>
</dbReference>
<sequence>MIEKIKSTCLSDVEYFLPGMNNMVKSFDKTMRTHSSLLSAMMTFGKYSGVEPNSKRMKLIGNKHIGIQPTACSRRSTQIGGRKNLAAGRVPKWKRVTEHGYTQKPSSSKLPRTKLNIKSFNPSELPLKISKAPHKLSHCVEQNKSLGSNH</sequence>
<accession>A0AAV0WFM0</accession>
<dbReference type="AlphaFoldDB" id="A0AAV0WFM0"/>
<proteinExistence type="predicted"/>
<name>A0AAV0WFM0_9HEMI</name>
<evidence type="ECO:0000313" key="1">
    <source>
        <dbReference type="EMBL" id="CAI6354618.1"/>
    </source>
</evidence>
<organism evidence="1 2">
    <name type="scientific">Macrosiphum euphorbiae</name>
    <name type="common">potato aphid</name>
    <dbReference type="NCBI Taxonomy" id="13131"/>
    <lineage>
        <taxon>Eukaryota</taxon>
        <taxon>Metazoa</taxon>
        <taxon>Ecdysozoa</taxon>
        <taxon>Arthropoda</taxon>
        <taxon>Hexapoda</taxon>
        <taxon>Insecta</taxon>
        <taxon>Pterygota</taxon>
        <taxon>Neoptera</taxon>
        <taxon>Paraneoptera</taxon>
        <taxon>Hemiptera</taxon>
        <taxon>Sternorrhyncha</taxon>
        <taxon>Aphidomorpha</taxon>
        <taxon>Aphidoidea</taxon>
        <taxon>Aphididae</taxon>
        <taxon>Macrosiphini</taxon>
        <taxon>Macrosiphum</taxon>
    </lineage>
</organism>
<comment type="caution">
    <text evidence="1">The sequence shown here is derived from an EMBL/GenBank/DDBJ whole genome shotgun (WGS) entry which is preliminary data.</text>
</comment>
<keyword evidence="2" id="KW-1185">Reference proteome</keyword>
<evidence type="ECO:0000313" key="2">
    <source>
        <dbReference type="Proteomes" id="UP001160148"/>
    </source>
</evidence>
<reference evidence="1 2" key="1">
    <citation type="submission" date="2023-01" db="EMBL/GenBank/DDBJ databases">
        <authorList>
            <person name="Whitehead M."/>
        </authorList>
    </citation>
    <scope>NUCLEOTIDE SEQUENCE [LARGE SCALE GENOMIC DNA]</scope>
</reference>
<gene>
    <name evidence="1" type="ORF">MEUPH1_LOCUS10589</name>
</gene>